<dbReference type="EMBL" id="BTGC01000003">
    <property type="protein sequence ID" value="GMM50581.1"/>
    <property type="molecule type" value="Genomic_DNA"/>
</dbReference>
<comment type="catalytic activity">
    <reaction evidence="6 7">
        <text>(2S)-2-hydroxy-3-oxobutyl phosphate + 5-amino-6-(D-ribitylamino)uracil = 6,7-dimethyl-8-(1-D-ribityl)lumazine + phosphate + 2 H2O + H(+)</text>
        <dbReference type="Rhea" id="RHEA:26152"/>
        <dbReference type="ChEBI" id="CHEBI:15377"/>
        <dbReference type="ChEBI" id="CHEBI:15378"/>
        <dbReference type="ChEBI" id="CHEBI:15934"/>
        <dbReference type="ChEBI" id="CHEBI:43474"/>
        <dbReference type="ChEBI" id="CHEBI:58201"/>
        <dbReference type="ChEBI" id="CHEBI:58830"/>
        <dbReference type="EC" id="2.5.1.78"/>
    </reaction>
</comment>
<comment type="similarity">
    <text evidence="2 7">Belongs to the DMRL synthase family.</text>
</comment>
<comment type="pathway">
    <text evidence="1 7">Cofactor biosynthesis; riboflavin biosynthesis; riboflavin from 2-hydroxy-3-oxobutyl phosphate and 5-amino-6-(D-ribitylamino)uracil: step 1/2.</text>
</comment>
<comment type="caution">
    <text evidence="8">The sequence shown here is derived from an EMBL/GenBank/DDBJ whole genome shotgun (WGS) entry which is preliminary data.</text>
</comment>
<comment type="function">
    <text evidence="7">Catalyzes the formation of 6,7-dimethyl-8-ribityllumazine by condensation of 5-amino-6-(D-ribitylamino)uracil with 3,4-dihydroxy-2-butanone 4-phosphate. This is the penultimate step in the biosynthesis of riboflavin.</text>
</comment>
<sequence>MQVKSKCNVISKLATGTGLKVLIVHARWNSTVVDSLVNRTIERLVELGVRNADISLKSVPGSFELPYAVSQLASQYDAVIAIGVLIRGDTMHFELIAEAVCRQLLQQQMQIERPIIFGVLACNTEDQALERAGLIQGHRNLGEDWAEAAVEMASLDVLKRT</sequence>
<proteinExistence type="inferred from homology"/>
<dbReference type="NCBIfam" id="TIGR00114">
    <property type="entry name" value="lumazine-synth"/>
    <property type="match status" value="1"/>
</dbReference>
<keyword evidence="4 7" id="KW-0686">Riboflavin biosynthesis</keyword>
<dbReference type="PANTHER" id="PTHR21058">
    <property type="entry name" value="6,7-DIMETHYL-8-RIBITYLLUMAZINE SYNTHASE DMRL SYNTHASE LUMAZINE SYNTHASE"/>
    <property type="match status" value="1"/>
</dbReference>
<dbReference type="AlphaFoldDB" id="A0AAV5RG43"/>
<evidence type="ECO:0000313" key="9">
    <source>
        <dbReference type="Proteomes" id="UP001362899"/>
    </source>
</evidence>
<reference evidence="8 9" key="1">
    <citation type="journal article" date="2023" name="Elife">
        <title>Identification of key yeast species and microbe-microbe interactions impacting larval growth of Drosophila in the wild.</title>
        <authorList>
            <person name="Mure A."/>
            <person name="Sugiura Y."/>
            <person name="Maeda R."/>
            <person name="Honda K."/>
            <person name="Sakurai N."/>
            <person name="Takahashi Y."/>
            <person name="Watada M."/>
            <person name="Katoh T."/>
            <person name="Gotoh A."/>
            <person name="Gotoh Y."/>
            <person name="Taniguchi I."/>
            <person name="Nakamura K."/>
            <person name="Hayashi T."/>
            <person name="Katayama T."/>
            <person name="Uemura T."/>
            <person name="Hattori Y."/>
        </authorList>
    </citation>
    <scope>NUCLEOTIDE SEQUENCE [LARGE SCALE GENOMIC DNA]</scope>
    <source>
        <strain evidence="8 9">SB-73</strain>
    </source>
</reference>
<keyword evidence="9" id="KW-1185">Reference proteome</keyword>
<dbReference type="Gene3D" id="3.40.50.960">
    <property type="entry name" value="Lumazine/riboflavin synthase"/>
    <property type="match status" value="2"/>
</dbReference>
<dbReference type="Pfam" id="PF00885">
    <property type="entry name" value="DMRL_synthase"/>
    <property type="match status" value="1"/>
</dbReference>
<dbReference type="HAMAP" id="MF_00178">
    <property type="entry name" value="Lumazine_synth"/>
    <property type="match status" value="1"/>
</dbReference>
<dbReference type="GO" id="GO:0009231">
    <property type="term" value="P:riboflavin biosynthetic process"/>
    <property type="evidence" value="ECO:0007669"/>
    <property type="project" value="UniProtKB-KW"/>
</dbReference>
<evidence type="ECO:0000256" key="2">
    <source>
        <dbReference type="ARBA" id="ARBA00007424"/>
    </source>
</evidence>
<accession>A0AAV5RG43</accession>
<name>A0AAV5RG43_STABA</name>
<evidence type="ECO:0000313" key="8">
    <source>
        <dbReference type="EMBL" id="GMM50581.1"/>
    </source>
</evidence>
<gene>
    <name evidence="8" type="ORF">DASB73_015390</name>
</gene>
<evidence type="ECO:0000256" key="1">
    <source>
        <dbReference type="ARBA" id="ARBA00004917"/>
    </source>
</evidence>
<evidence type="ECO:0000256" key="7">
    <source>
        <dbReference type="RuleBase" id="RU003795"/>
    </source>
</evidence>
<evidence type="ECO:0000256" key="3">
    <source>
        <dbReference type="ARBA" id="ARBA00012664"/>
    </source>
</evidence>
<dbReference type="GO" id="GO:0005758">
    <property type="term" value="C:mitochondrial intermembrane space"/>
    <property type="evidence" value="ECO:0007669"/>
    <property type="project" value="TreeGrafter"/>
</dbReference>
<evidence type="ECO:0000256" key="6">
    <source>
        <dbReference type="ARBA" id="ARBA00048785"/>
    </source>
</evidence>
<dbReference type="SUPFAM" id="SSF52121">
    <property type="entry name" value="Lumazine synthase"/>
    <property type="match status" value="1"/>
</dbReference>
<dbReference type="InterPro" id="IPR034964">
    <property type="entry name" value="LS"/>
</dbReference>
<dbReference type="InterPro" id="IPR002180">
    <property type="entry name" value="LS/RS"/>
</dbReference>
<dbReference type="GO" id="GO:0000906">
    <property type="term" value="F:6,7-dimethyl-8-ribityllumazine synthase activity"/>
    <property type="evidence" value="ECO:0007669"/>
    <property type="project" value="UniProtKB-EC"/>
</dbReference>
<protein>
    <recommendedName>
        <fullName evidence="3 7">6,7-dimethyl-8-ribityllumazine synthase</fullName>
        <shortName evidence="7">DMRL synthase</shortName>
        <ecNumber evidence="3 7">2.5.1.78</ecNumber>
    </recommendedName>
</protein>
<dbReference type="PANTHER" id="PTHR21058:SF0">
    <property type="entry name" value="6,7-DIMETHYL-8-RIBITYLLUMAZINE SYNTHASE"/>
    <property type="match status" value="1"/>
</dbReference>
<dbReference type="EC" id="2.5.1.78" evidence="3 7"/>
<dbReference type="Proteomes" id="UP001362899">
    <property type="component" value="Unassembled WGS sequence"/>
</dbReference>
<organism evidence="8 9">
    <name type="scientific">Starmerella bacillaris</name>
    <name type="common">Yeast</name>
    <name type="synonym">Candida zemplinina</name>
    <dbReference type="NCBI Taxonomy" id="1247836"/>
    <lineage>
        <taxon>Eukaryota</taxon>
        <taxon>Fungi</taxon>
        <taxon>Dikarya</taxon>
        <taxon>Ascomycota</taxon>
        <taxon>Saccharomycotina</taxon>
        <taxon>Dipodascomycetes</taxon>
        <taxon>Dipodascales</taxon>
        <taxon>Trichomonascaceae</taxon>
        <taxon>Starmerella</taxon>
    </lineage>
</organism>
<keyword evidence="5 7" id="KW-0808">Transferase</keyword>
<dbReference type="CDD" id="cd09209">
    <property type="entry name" value="Lumazine_synthase-I"/>
    <property type="match status" value="1"/>
</dbReference>
<dbReference type="InterPro" id="IPR036467">
    <property type="entry name" value="LS/RS_sf"/>
</dbReference>
<dbReference type="GO" id="GO:0009349">
    <property type="term" value="C:riboflavin synthase complex"/>
    <property type="evidence" value="ECO:0007669"/>
    <property type="project" value="UniProtKB-UniRule"/>
</dbReference>
<evidence type="ECO:0000256" key="5">
    <source>
        <dbReference type="ARBA" id="ARBA00022679"/>
    </source>
</evidence>
<evidence type="ECO:0000256" key="4">
    <source>
        <dbReference type="ARBA" id="ARBA00022619"/>
    </source>
</evidence>